<dbReference type="EMBL" id="AWSJ01000013">
    <property type="protein sequence ID" value="ERI11755.1"/>
    <property type="molecule type" value="Genomic_DNA"/>
</dbReference>
<keyword evidence="1" id="KW-0812">Transmembrane</keyword>
<organism evidence="2 3">
    <name type="scientific">Aneurinibacillus aneurinilyticus ATCC 12856</name>
    <dbReference type="NCBI Taxonomy" id="649747"/>
    <lineage>
        <taxon>Bacteria</taxon>
        <taxon>Bacillati</taxon>
        <taxon>Bacillota</taxon>
        <taxon>Bacilli</taxon>
        <taxon>Bacillales</taxon>
        <taxon>Paenibacillaceae</taxon>
        <taxon>Aneurinibacillus group</taxon>
        <taxon>Aneurinibacillus</taxon>
    </lineage>
</organism>
<proteinExistence type="predicted"/>
<protein>
    <submittedName>
        <fullName evidence="2">Uncharacterized protein</fullName>
    </submittedName>
</protein>
<dbReference type="AlphaFoldDB" id="U1X9X6"/>
<feature type="non-terminal residue" evidence="2">
    <location>
        <position position="1"/>
    </location>
</feature>
<dbReference type="HOGENOM" id="CLU_2763569_0_0_9"/>
<keyword evidence="3" id="KW-1185">Reference proteome</keyword>
<feature type="transmembrane region" description="Helical" evidence="1">
    <location>
        <begin position="28"/>
        <end position="47"/>
    </location>
</feature>
<dbReference type="Proteomes" id="UP000016511">
    <property type="component" value="Unassembled WGS sequence"/>
</dbReference>
<evidence type="ECO:0000256" key="1">
    <source>
        <dbReference type="SAM" id="Phobius"/>
    </source>
</evidence>
<gene>
    <name evidence="2" type="ORF">HMPREF0083_00156</name>
</gene>
<evidence type="ECO:0000313" key="3">
    <source>
        <dbReference type="Proteomes" id="UP000016511"/>
    </source>
</evidence>
<reference evidence="2 3" key="1">
    <citation type="submission" date="2013-08" db="EMBL/GenBank/DDBJ databases">
        <authorList>
            <person name="Weinstock G."/>
            <person name="Sodergren E."/>
            <person name="Wylie T."/>
            <person name="Fulton L."/>
            <person name="Fulton R."/>
            <person name="Fronick C."/>
            <person name="O'Laughlin M."/>
            <person name="Godfrey J."/>
            <person name="Miner T."/>
            <person name="Herter B."/>
            <person name="Appelbaum E."/>
            <person name="Cordes M."/>
            <person name="Lek S."/>
            <person name="Wollam A."/>
            <person name="Pepin K.H."/>
            <person name="Palsikar V.B."/>
            <person name="Mitreva M."/>
            <person name="Wilson R.K."/>
        </authorList>
    </citation>
    <scope>NUCLEOTIDE SEQUENCE [LARGE SCALE GENOMIC DNA]</scope>
    <source>
        <strain evidence="2 3">ATCC 12856</strain>
    </source>
</reference>
<sequence length="70" mass="8444">TLAFLLPERRAPSFFRISSFQPRYHVKLSSVTYIATTFLYLNTFIFLKQKIHTKIEFIYQKLLKSPHFLF</sequence>
<comment type="caution">
    <text evidence="2">The sequence shown here is derived from an EMBL/GenBank/DDBJ whole genome shotgun (WGS) entry which is preliminary data.</text>
</comment>
<keyword evidence="1" id="KW-0472">Membrane</keyword>
<name>U1X9X6_ANEAE</name>
<keyword evidence="1" id="KW-1133">Transmembrane helix</keyword>
<evidence type="ECO:0000313" key="2">
    <source>
        <dbReference type="EMBL" id="ERI11755.1"/>
    </source>
</evidence>
<accession>U1X9X6</accession>